<keyword evidence="4" id="KW-1185">Reference proteome</keyword>
<keyword evidence="1 3" id="KW-0378">Hydrolase</keyword>
<dbReference type="InterPro" id="IPR029058">
    <property type="entry name" value="AB_hydrolase_fold"/>
</dbReference>
<sequence>MAFSILGAINFLSPKDRGSAKIARDLVYGPAARHRLDIYAPKGAREKLPVVMFVYGGSWSDGAKDHYDFVGRAIAALGFVTVIADYRLLPEVEYPDFLRDCSDAFAHVVDMIGHFGGDAERMALVGHSAGAYNALMLALDPQYLASRNLMARVKAVAGLSGPYDFFPFDGKITLRTFGAVEEPERTQPINLVSGQVPPLWLASGDRDNLVYPRNTVALAKVLRSAGGEVTERHYANLGHPGTLMALGVLMRRRAPVLAELGDFLEQHLGAQLGKRAPLSADDQRAD</sequence>
<dbReference type="RefSeq" id="WP_282210009.1">
    <property type="nucleotide sequence ID" value="NZ_CP118247.1"/>
</dbReference>
<dbReference type="Gene3D" id="3.40.50.1820">
    <property type="entry name" value="alpha/beta hydrolase"/>
    <property type="match status" value="1"/>
</dbReference>
<evidence type="ECO:0000313" key="3">
    <source>
        <dbReference type="EMBL" id="WDR04488.1"/>
    </source>
</evidence>
<dbReference type="PANTHER" id="PTHR48081:SF33">
    <property type="entry name" value="KYNURENINE FORMAMIDASE"/>
    <property type="match status" value="1"/>
</dbReference>
<evidence type="ECO:0000313" key="4">
    <source>
        <dbReference type="Proteomes" id="UP001222118"/>
    </source>
</evidence>
<dbReference type="PANTHER" id="PTHR48081">
    <property type="entry name" value="AB HYDROLASE SUPERFAMILY PROTEIN C4A8.06C"/>
    <property type="match status" value="1"/>
</dbReference>
<accession>A0ABY7YSY3</accession>
<evidence type="ECO:0000259" key="2">
    <source>
        <dbReference type="Pfam" id="PF20434"/>
    </source>
</evidence>
<protein>
    <submittedName>
        <fullName evidence="3">Alpha/beta hydrolase</fullName>
    </submittedName>
</protein>
<dbReference type="Proteomes" id="UP001222118">
    <property type="component" value="Chromosome"/>
</dbReference>
<evidence type="ECO:0000256" key="1">
    <source>
        <dbReference type="ARBA" id="ARBA00022801"/>
    </source>
</evidence>
<dbReference type="InterPro" id="IPR050300">
    <property type="entry name" value="GDXG_lipolytic_enzyme"/>
</dbReference>
<dbReference type="InterPro" id="IPR049492">
    <property type="entry name" value="BD-FAE-like_dom"/>
</dbReference>
<name>A0ABY7YSY3_9HYPH</name>
<dbReference type="InterPro" id="IPR019826">
    <property type="entry name" value="Carboxylesterase_B_AS"/>
</dbReference>
<gene>
    <name evidence="3" type="ORF">PSQ90_09060</name>
</gene>
<feature type="domain" description="BD-FAE-like" evidence="2">
    <location>
        <begin position="36"/>
        <end position="221"/>
    </location>
</feature>
<reference evidence="3 4" key="1">
    <citation type="submission" date="2023-02" db="EMBL/GenBank/DDBJ databases">
        <title>Devosia chondri sp. nov., isolated from the phycosphere of marine algae.</title>
        <authorList>
            <person name="Kim J.M."/>
            <person name="Lee J.K."/>
            <person name="Choi B.J."/>
            <person name="Bayburt H."/>
            <person name="Jeon C.O."/>
        </authorList>
    </citation>
    <scope>NUCLEOTIDE SEQUENCE [LARGE SCALE GENOMIC DNA]</scope>
    <source>
        <strain evidence="3 4">G2-5</strain>
    </source>
</reference>
<dbReference type="Pfam" id="PF20434">
    <property type="entry name" value="BD-FAE"/>
    <property type="match status" value="1"/>
</dbReference>
<dbReference type="EMBL" id="CP118247">
    <property type="protein sequence ID" value="WDR04488.1"/>
    <property type="molecule type" value="Genomic_DNA"/>
</dbReference>
<dbReference type="GO" id="GO:0016787">
    <property type="term" value="F:hydrolase activity"/>
    <property type="evidence" value="ECO:0007669"/>
    <property type="project" value="UniProtKB-KW"/>
</dbReference>
<dbReference type="PROSITE" id="PS00122">
    <property type="entry name" value="CARBOXYLESTERASE_B_1"/>
    <property type="match status" value="1"/>
</dbReference>
<dbReference type="SUPFAM" id="SSF53474">
    <property type="entry name" value="alpha/beta-Hydrolases"/>
    <property type="match status" value="1"/>
</dbReference>
<organism evidence="3 4">
    <name type="scientific">Devosia rhodophyticola</name>
    <dbReference type="NCBI Taxonomy" id="3026423"/>
    <lineage>
        <taxon>Bacteria</taxon>
        <taxon>Pseudomonadati</taxon>
        <taxon>Pseudomonadota</taxon>
        <taxon>Alphaproteobacteria</taxon>
        <taxon>Hyphomicrobiales</taxon>
        <taxon>Devosiaceae</taxon>
        <taxon>Devosia</taxon>
    </lineage>
</organism>
<proteinExistence type="predicted"/>